<dbReference type="Proteomes" id="UP001597511">
    <property type="component" value="Unassembled WGS sequence"/>
</dbReference>
<name>A0ABW5ZYZ6_9BACT</name>
<accession>A0ABW5ZYZ6</accession>
<sequence>MRKFFLLVLVATFSMYASATVKYPSTDISTIVNKANAEEIDVKNAKKIDFETFKEIAANKGIGSIVFTMRAGFWFTDSCGGTYWVEYWGMTWYEAMDILVMMDPVFCTFPGHDWLIMVE</sequence>
<keyword evidence="1" id="KW-0732">Signal</keyword>
<evidence type="ECO:0000256" key="1">
    <source>
        <dbReference type="SAM" id="SignalP"/>
    </source>
</evidence>
<comment type="caution">
    <text evidence="2">The sequence shown here is derived from an EMBL/GenBank/DDBJ whole genome shotgun (WGS) entry which is preliminary data.</text>
</comment>
<feature type="chain" id="PRO_5046991738" evidence="1">
    <location>
        <begin position="20"/>
        <end position="119"/>
    </location>
</feature>
<gene>
    <name evidence="2" type="ORF">ACFS6H_00980</name>
</gene>
<keyword evidence="3" id="KW-1185">Reference proteome</keyword>
<feature type="signal peptide" evidence="1">
    <location>
        <begin position="1"/>
        <end position="19"/>
    </location>
</feature>
<evidence type="ECO:0000313" key="3">
    <source>
        <dbReference type="Proteomes" id="UP001597511"/>
    </source>
</evidence>
<dbReference type="RefSeq" id="WP_386094067.1">
    <property type="nucleotide sequence ID" value="NZ_JBHUOZ010000001.1"/>
</dbReference>
<proteinExistence type="predicted"/>
<organism evidence="2 3">
    <name type="scientific">Terrimonas rubra</name>
    <dbReference type="NCBI Taxonomy" id="1035890"/>
    <lineage>
        <taxon>Bacteria</taxon>
        <taxon>Pseudomonadati</taxon>
        <taxon>Bacteroidota</taxon>
        <taxon>Chitinophagia</taxon>
        <taxon>Chitinophagales</taxon>
        <taxon>Chitinophagaceae</taxon>
        <taxon>Terrimonas</taxon>
    </lineage>
</organism>
<reference evidence="3" key="1">
    <citation type="journal article" date="2019" name="Int. J. Syst. Evol. Microbiol.">
        <title>The Global Catalogue of Microorganisms (GCM) 10K type strain sequencing project: providing services to taxonomists for standard genome sequencing and annotation.</title>
        <authorList>
            <consortium name="The Broad Institute Genomics Platform"/>
            <consortium name="The Broad Institute Genome Sequencing Center for Infectious Disease"/>
            <person name="Wu L."/>
            <person name="Ma J."/>
        </authorList>
    </citation>
    <scope>NUCLEOTIDE SEQUENCE [LARGE SCALE GENOMIC DNA]</scope>
    <source>
        <strain evidence="3">KCTC 23299</strain>
    </source>
</reference>
<protein>
    <submittedName>
        <fullName evidence="2">Uncharacterized protein</fullName>
    </submittedName>
</protein>
<dbReference type="EMBL" id="JBHUOZ010000001">
    <property type="protein sequence ID" value="MFD2918259.1"/>
    <property type="molecule type" value="Genomic_DNA"/>
</dbReference>
<evidence type="ECO:0000313" key="2">
    <source>
        <dbReference type="EMBL" id="MFD2918259.1"/>
    </source>
</evidence>